<dbReference type="Proteomes" id="UP001152797">
    <property type="component" value="Unassembled WGS sequence"/>
</dbReference>
<feature type="region of interest" description="Disordered" evidence="2">
    <location>
        <begin position="660"/>
        <end position="681"/>
    </location>
</feature>
<dbReference type="EMBL" id="CAMXCT010006335">
    <property type="protein sequence ID" value="CAI4014428.1"/>
    <property type="molecule type" value="Genomic_DNA"/>
</dbReference>
<accession>A0A9P1GIJ3</accession>
<dbReference type="EMBL" id="CAMXCT030006335">
    <property type="protein sequence ID" value="CAL4801740.1"/>
    <property type="molecule type" value="Genomic_DNA"/>
</dbReference>
<evidence type="ECO:0000313" key="3">
    <source>
        <dbReference type="EMBL" id="CAI4014428.1"/>
    </source>
</evidence>
<feature type="coiled-coil region" evidence="1">
    <location>
        <begin position="743"/>
        <end position="784"/>
    </location>
</feature>
<dbReference type="AlphaFoldDB" id="A0A9P1GIJ3"/>
<feature type="coiled-coil region" evidence="1">
    <location>
        <begin position="550"/>
        <end position="577"/>
    </location>
</feature>
<feature type="compositionally biased region" description="Low complexity" evidence="2">
    <location>
        <begin position="660"/>
        <end position="669"/>
    </location>
</feature>
<sequence length="810" mass="90092">MEVVIKDIKLCIFMQAADKFQCNPGNFPRAGICLLGLVWEAPAFCHVIKTEQAVLEEQLAAQAEAVECVWLDLCFWPGWRNEISAHQHFEKVSLRKVRTARRVLRCADAVTMTRCGFPALSWALLLVLGSLNIDAVKVQQEVSFASRRNPIAKVTAMLESLEKKVRSEGDEKKKVYDKYMCYCKDTSESLNLQLAEAAKSLPQLRSQAQEVSALQISLESEIGQHKKDRDEAKSAISSAAEIRKKEADAFLKDSQSQQESVDSLTAAIQALQQNRAASFLQTTGAVVLRRRSTQCTSEQLQNCWGIISINGLSWLDMTTRNRDLLASFLSSGVPSDQVLGMLKQMKEDMGSDLEDMKSTEKKRLAEHASLMEAKRKQQEVAMKAMEEKMLRLGELKVEQQVLQDDLKDQTEAQKENSEFATALKKTCEEKEKAWSQYQASQAEELQALTETVDFLSKDQVRDTIRDATSTALLSTRARTSVDGLSPVPAALSFMQVSESQAIGDSLEQALRGQGGRGMGDVLRHIDDLHDVLDQEQASDEDRQKYCETKLRQATAAKSNKQREAEDAKSIIATYQNELDTVVGQIGSLKARMEDLDKQVAKTTSARQAERTAFEKSRDTNHAALELLAVAEKRLERFYATSLVQASDKALGQVASAQDTSSSLAASRSRSPPPTADLSYQTQGGGATRVLQLFNTIKADVQKQNAMLESEDAIGQSEYENLVKNSNEKKMADNRSLGSKEAAKAELEADLQRSRQGLRSLNEVLTALDEEIRTLHKQCDFLLKNFDLREDARRAEKRSLTRAKAVLEAAA</sequence>
<dbReference type="OrthoDB" id="441757at2759"/>
<organism evidence="3">
    <name type="scientific">Cladocopium goreaui</name>
    <dbReference type="NCBI Taxonomy" id="2562237"/>
    <lineage>
        <taxon>Eukaryota</taxon>
        <taxon>Sar</taxon>
        <taxon>Alveolata</taxon>
        <taxon>Dinophyceae</taxon>
        <taxon>Suessiales</taxon>
        <taxon>Symbiodiniaceae</taxon>
        <taxon>Cladocopium</taxon>
    </lineage>
</organism>
<name>A0A9P1GIJ3_9DINO</name>
<gene>
    <name evidence="3" type="ORF">C1SCF055_LOCUS39332</name>
</gene>
<reference evidence="4 5" key="2">
    <citation type="submission" date="2024-05" db="EMBL/GenBank/DDBJ databases">
        <authorList>
            <person name="Chen Y."/>
            <person name="Shah S."/>
            <person name="Dougan E. K."/>
            <person name="Thang M."/>
            <person name="Chan C."/>
        </authorList>
    </citation>
    <scope>NUCLEOTIDE SEQUENCE [LARGE SCALE GENOMIC DNA]</scope>
</reference>
<keyword evidence="5" id="KW-1185">Reference proteome</keyword>
<evidence type="ECO:0000256" key="1">
    <source>
        <dbReference type="SAM" id="Coils"/>
    </source>
</evidence>
<keyword evidence="1" id="KW-0175">Coiled coil</keyword>
<dbReference type="EMBL" id="CAMXCT020006335">
    <property type="protein sequence ID" value="CAL1167803.1"/>
    <property type="molecule type" value="Genomic_DNA"/>
</dbReference>
<evidence type="ECO:0000313" key="5">
    <source>
        <dbReference type="Proteomes" id="UP001152797"/>
    </source>
</evidence>
<protein>
    <submittedName>
        <fullName evidence="3">Uncharacterized protein</fullName>
    </submittedName>
</protein>
<comment type="caution">
    <text evidence="3">The sequence shown here is derived from an EMBL/GenBank/DDBJ whole genome shotgun (WGS) entry which is preliminary data.</text>
</comment>
<evidence type="ECO:0000256" key="2">
    <source>
        <dbReference type="SAM" id="MobiDB-lite"/>
    </source>
</evidence>
<evidence type="ECO:0000313" key="4">
    <source>
        <dbReference type="EMBL" id="CAL4801740.1"/>
    </source>
</evidence>
<reference evidence="3" key="1">
    <citation type="submission" date="2022-10" db="EMBL/GenBank/DDBJ databases">
        <authorList>
            <person name="Chen Y."/>
            <person name="Dougan E. K."/>
            <person name="Chan C."/>
            <person name="Rhodes N."/>
            <person name="Thang M."/>
        </authorList>
    </citation>
    <scope>NUCLEOTIDE SEQUENCE</scope>
</reference>
<proteinExistence type="predicted"/>